<feature type="domain" description="tRNA intron endonuclease catalytic" evidence="6">
    <location>
        <begin position="207"/>
        <end position="283"/>
    </location>
</feature>
<dbReference type="EMBL" id="FN649742">
    <property type="protein sequence ID" value="CBN77170.1"/>
    <property type="molecule type" value="Genomic_DNA"/>
</dbReference>
<dbReference type="eggNOG" id="KOG4685">
    <property type="taxonomic scope" value="Eukaryota"/>
</dbReference>
<dbReference type="InParanoid" id="D8LLV6"/>
<proteinExistence type="inferred from homology"/>
<feature type="compositionally biased region" description="Gly residues" evidence="4">
    <location>
        <begin position="326"/>
        <end position="335"/>
    </location>
</feature>
<dbReference type="GO" id="GO:0005737">
    <property type="term" value="C:cytoplasm"/>
    <property type="evidence" value="ECO:0007669"/>
    <property type="project" value="TreeGrafter"/>
</dbReference>
<feature type="chain" id="PRO_5003117323" description="tRNA-intron lyase" evidence="5">
    <location>
        <begin position="19"/>
        <end position="374"/>
    </location>
</feature>
<evidence type="ECO:0000256" key="5">
    <source>
        <dbReference type="SAM" id="SignalP"/>
    </source>
</evidence>
<comment type="catalytic activity">
    <reaction evidence="3">
        <text>pretRNA = a 3'-half-tRNA molecule with a 5'-OH end + a 5'-half-tRNA molecule with a 2',3'-cyclic phosphate end + an intron with a 2',3'-cyclic phosphate and a 5'-hydroxyl terminus.</text>
        <dbReference type="EC" id="4.6.1.16"/>
    </reaction>
</comment>
<dbReference type="SUPFAM" id="SSF53032">
    <property type="entry name" value="tRNA-intron endonuclease catalytic domain-like"/>
    <property type="match status" value="1"/>
</dbReference>
<feature type="compositionally biased region" description="Basic residues" evidence="4">
    <location>
        <begin position="364"/>
        <end position="374"/>
    </location>
</feature>
<feature type="region of interest" description="Disordered" evidence="4">
    <location>
        <begin position="56"/>
        <end position="76"/>
    </location>
</feature>
<protein>
    <recommendedName>
        <fullName evidence="2">tRNA-intron lyase</fullName>
        <ecNumber evidence="2">4.6.1.16</ecNumber>
    </recommendedName>
</protein>
<dbReference type="EMBL" id="FN648575">
    <property type="protein sequence ID" value="CBN77170.1"/>
    <property type="molecule type" value="Genomic_DNA"/>
</dbReference>
<dbReference type="Gene3D" id="3.40.1350.10">
    <property type="match status" value="1"/>
</dbReference>
<dbReference type="EC" id="4.6.1.16" evidence="2"/>
<dbReference type="OrthoDB" id="10249562at2759"/>
<evidence type="ECO:0000256" key="1">
    <source>
        <dbReference type="ARBA" id="ARBA00008078"/>
    </source>
</evidence>
<evidence type="ECO:0000256" key="4">
    <source>
        <dbReference type="SAM" id="MobiDB-lite"/>
    </source>
</evidence>
<feature type="region of interest" description="Disordered" evidence="4">
    <location>
        <begin position="117"/>
        <end position="141"/>
    </location>
</feature>
<dbReference type="STRING" id="2880.D8LLV6"/>
<organism evidence="7 8">
    <name type="scientific">Ectocarpus siliculosus</name>
    <name type="common">Brown alga</name>
    <name type="synonym">Conferva siliculosa</name>
    <dbReference type="NCBI Taxonomy" id="2880"/>
    <lineage>
        <taxon>Eukaryota</taxon>
        <taxon>Sar</taxon>
        <taxon>Stramenopiles</taxon>
        <taxon>Ochrophyta</taxon>
        <taxon>PX clade</taxon>
        <taxon>Phaeophyceae</taxon>
        <taxon>Ectocarpales</taxon>
        <taxon>Ectocarpaceae</taxon>
        <taxon>Ectocarpus</taxon>
    </lineage>
</organism>
<dbReference type="Proteomes" id="UP000002630">
    <property type="component" value="Linkage Group LG17"/>
</dbReference>
<dbReference type="CDD" id="cd22363">
    <property type="entry name" value="tRNA-intron_lyase_C"/>
    <property type="match status" value="1"/>
</dbReference>
<evidence type="ECO:0000313" key="7">
    <source>
        <dbReference type="EMBL" id="CBN77170.1"/>
    </source>
</evidence>
<dbReference type="Pfam" id="PF01974">
    <property type="entry name" value="tRNA_int_endo"/>
    <property type="match status" value="1"/>
</dbReference>
<keyword evidence="5" id="KW-0732">Signal</keyword>
<gene>
    <name evidence="7" type="ORF">Esi_0038_0016</name>
</gene>
<dbReference type="GO" id="GO:0000213">
    <property type="term" value="F:tRNA-intron lyase activity"/>
    <property type="evidence" value="ECO:0007669"/>
    <property type="project" value="UniProtKB-EC"/>
</dbReference>
<feature type="compositionally biased region" description="Pro residues" evidence="4">
    <location>
        <begin position="120"/>
        <end position="129"/>
    </location>
</feature>
<reference evidence="7 8" key="1">
    <citation type="journal article" date="2010" name="Nature">
        <title>The Ectocarpus genome and the independent evolution of multicellularity in brown algae.</title>
        <authorList>
            <person name="Cock J.M."/>
            <person name="Sterck L."/>
            <person name="Rouze P."/>
            <person name="Scornet D."/>
            <person name="Allen A.E."/>
            <person name="Amoutzias G."/>
            <person name="Anthouard V."/>
            <person name="Artiguenave F."/>
            <person name="Aury J.M."/>
            <person name="Badger J.H."/>
            <person name="Beszteri B."/>
            <person name="Billiau K."/>
            <person name="Bonnet E."/>
            <person name="Bothwell J.H."/>
            <person name="Bowler C."/>
            <person name="Boyen C."/>
            <person name="Brownlee C."/>
            <person name="Carrano C.J."/>
            <person name="Charrier B."/>
            <person name="Cho G.Y."/>
            <person name="Coelho S.M."/>
            <person name="Collen J."/>
            <person name="Corre E."/>
            <person name="Da Silva C."/>
            <person name="Delage L."/>
            <person name="Delaroque N."/>
            <person name="Dittami S.M."/>
            <person name="Doulbeau S."/>
            <person name="Elias M."/>
            <person name="Farnham G."/>
            <person name="Gachon C.M."/>
            <person name="Gschloessl B."/>
            <person name="Heesch S."/>
            <person name="Jabbari K."/>
            <person name="Jubin C."/>
            <person name="Kawai H."/>
            <person name="Kimura K."/>
            <person name="Kloareg B."/>
            <person name="Kupper F.C."/>
            <person name="Lang D."/>
            <person name="Le Bail A."/>
            <person name="Leblanc C."/>
            <person name="Lerouge P."/>
            <person name="Lohr M."/>
            <person name="Lopez P.J."/>
            <person name="Martens C."/>
            <person name="Maumus F."/>
            <person name="Michel G."/>
            <person name="Miranda-Saavedra D."/>
            <person name="Morales J."/>
            <person name="Moreau H."/>
            <person name="Motomura T."/>
            <person name="Nagasato C."/>
            <person name="Napoli C.A."/>
            <person name="Nelson D.R."/>
            <person name="Nyvall-Collen P."/>
            <person name="Peters A.F."/>
            <person name="Pommier C."/>
            <person name="Potin P."/>
            <person name="Poulain J."/>
            <person name="Quesneville H."/>
            <person name="Read B."/>
            <person name="Rensing S.A."/>
            <person name="Ritter A."/>
            <person name="Rousvoal S."/>
            <person name="Samanta M."/>
            <person name="Samson G."/>
            <person name="Schroeder D.C."/>
            <person name="Segurens B."/>
            <person name="Strittmatter M."/>
            <person name="Tonon T."/>
            <person name="Tregear J.W."/>
            <person name="Valentin K."/>
            <person name="von Dassow P."/>
            <person name="Yamagishi T."/>
            <person name="Van de Peer Y."/>
            <person name="Wincker P."/>
        </authorList>
    </citation>
    <scope>NUCLEOTIDE SEQUENCE [LARGE SCALE GENOMIC DNA]</scope>
    <source>
        <strain evidence="8">Ec32 / CCAP1310/4</strain>
    </source>
</reference>
<dbReference type="PANTHER" id="PTHR21227">
    <property type="entry name" value="TRNA-SPLICING ENDONUCLEASE SUBUNIT SEN2"/>
    <property type="match status" value="1"/>
</dbReference>
<sequence>MVLLRALLLGDVAKLVFPTHRCEERHREDRRHDGDGKGIGYILERSFGKVSEACSQRELPSISSSQQQQQQQQEPAATIDSGLRCLQLSLEEAFYLAHVDESLALAVPRANLVVPTAPIALPPPPPSPPRGRRGFEEPPGLLHDWHRRQHTTEEAEDAAGGSLSGEEAFGCGFGGGEEGGGGGGGGAPLLSAEEAWRYCCNRRPDFPAMFAVYRHFRIRSFTVDTGHKYGAHYVLYEGPPDECHSRYCVHVTGGGGRGDSWSHVKTMTRLMPDVAKSLLVCGVTYRPQGPTLETGLSPPIDTSSLAALAAAEVTALRFSRSRDSDGGGGGGGGGKRAAREKSGTVLKARRPVMESTGSSSGNSAKKKKKGKKIE</sequence>
<dbReference type="GO" id="GO:0000214">
    <property type="term" value="C:tRNA-intron endonuclease complex"/>
    <property type="evidence" value="ECO:0007669"/>
    <property type="project" value="TreeGrafter"/>
</dbReference>
<dbReference type="InterPro" id="IPR036167">
    <property type="entry name" value="tRNA_intron_Endo_cat-like_sf"/>
</dbReference>
<dbReference type="InterPro" id="IPR011856">
    <property type="entry name" value="tRNA_endonuc-like_dom_sf"/>
</dbReference>
<dbReference type="InterPro" id="IPR006677">
    <property type="entry name" value="tRNA_intron_Endonuc_cat-like"/>
</dbReference>
<dbReference type="InterPro" id="IPR006676">
    <property type="entry name" value="tRNA_splic"/>
</dbReference>
<evidence type="ECO:0000313" key="8">
    <source>
        <dbReference type="Proteomes" id="UP000002630"/>
    </source>
</evidence>
<feature type="region of interest" description="Disordered" evidence="4">
    <location>
        <begin position="320"/>
        <end position="374"/>
    </location>
</feature>
<dbReference type="PANTHER" id="PTHR21227:SF0">
    <property type="entry name" value="TRNA-SPLICING ENDONUCLEASE SUBUNIT SEN2"/>
    <property type="match status" value="1"/>
</dbReference>
<comment type="similarity">
    <text evidence="1">Belongs to the tRNA-intron endonuclease family.</text>
</comment>
<dbReference type="GO" id="GO:0003676">
    <property type="term" value="F:nucleic acid binding"/>
    <property type="evidence" value="ECO:0007669"/>
    <property type="project" value="InterPro"/>
</dbReference>
<feature type="compositionally biased region" description="Low complexity" evidence="4">
    <location>
        <begin position="63"/>
        <end position="73"/>
    </location>
</feature>
<feature type="signal peptide" evidence="5">
    <location>
        <begin position="1"/>
        <end position="18"/>
    </location>
</feature>
<name>D8LLV6_ECTSI</name>
<evidence type="ECO:0000259" key="6">
    <source>
        <dbReference type="Pfam" id="PF01974"/>
    </source>
</evidence>
<evidence type="ECO:0000256" key="3">
    <source>
        <dbReference type="ARBA" id="ARBA00034031"/>
    </source>
</evidence>
<evidence type="ECO:0000256" key="2">
    <source>
        <dbReference type="ARBA" id="ARBA00012573"/>
    </source>
</evidence>
<dbReference type="GO" id="GO:0000379">
    <property type="term" value="P:tRNA-type intron splice site recognition and cleavage"/>
    <property type="evidence" value="ECO:0007669"/>
    <property type="project" value="TreeGrafter"/>
</dbReference>
<keyword evidence="8" id="KW-1185">Reference proteome</keyword>
<accession>D8LLV6</accession>
<dbReference type="AlphaFoldDB" id="D8LLV6"/>